<dbReference type="Gene3D" id="3.40.30.10">
    <property type="entry name" value="Glutaredoxin"/>
    <property type="match status" value="1"/>
</dbReference>
<evidence type="ECO:0000313" key="4">
    <source>
        <dbReference type="Proteomes" id="UP001057753"/>
    </source>
</evidence>
<dbReference type="AlphaFoldDB" id="A0A9Q4B455"/>
<keyword evidence="1" id="KW-0472">Membrane</keyword>
<dbReference type="SUPFAM" id="SSF52833">
    <property type="entry name" value="Thioredoxin-like"/>
    <property type="match status" value="1"/>
</dbReference>
<comment type="caution">
    <text evidence="3">The sequence shown here is derived from an EMBL/GenBank/DDBJ whole genome shotgun (WGS) entry which is preliminary data.</text>
</comment>
<dbReference type="Proteomes" id="UP001057753">
    <property type="component" value="Unassembled WGS sequence"/>
</dbReference>
<accession>A0A9Q4B455</accession>
<keyword evidence="4" id="KW-1185">Reference proteome</keyword>
<feature type="domain" description="Thioredoxin-like fold" evidence="2">
    <location>
        <begin position="63"/>
        <end position="222"/>
    </location>
</feature>
<keyword evidence="1" id="KW-1133">Transmembrane helix</keyword>
<reference evidence="3" key="1">
    <citation type="submission" date="2020-06" db="EMBL/GenBank/DDBJ databases">
        <title>Insight into the genomes of haloalkaliphilic bacilli from Kenyan soda lakes.</title>
        <authorList>
            <person name="Mwirichia R."/>
            <person name="Villamizar G.C."/>
            <person name="Poehlein A."/>
            <person name="Mugweru J."/>
            <person name="Kipnyargis A."/>
            <person name="Kiplimo D."/>
            <person name="Orwa P."/>
            <person name="Daniel R."/>
        </authorList>
    </citation>
    <scope>NUCLEOTIDE SEQUENCE</scope>
    <source>
        <strain evidence="3">B1096_S55</strain>
    </source>
</reference>
<evidence type="ECO:0000256" key="1">
    <source>
        <dbReference type="SAM" id="Phobius"/>
    </source>
</evidence>
<keyword evidence="1" id="KW-0812">Transmembrane</keyword>
<dbReference type="EMBL" id="JABXYM010000001">
    <property type="protein sequence ID" value="MCR6097989.1"/>
    <property type="molecule type" value="Genomic_DNA"/>
</dbReference>
<dbReference type="InterPro" id="IPR012336">
    <property type="entry name" value="Thioredoxin-like_fold"/>
</dbReference>
<organism evidence="3 4">
    <name type="scientific">Salipaludibacillus agaradhaerens</name>
    <name type="common">Bacillus agaradhaerens</name>
    <dbReference type="NCBI Taxonomy" id="76935"/>
    <lineage>
        <taxon>Bacteria</taxon>
        <taxon>Bacillati</taxon>
        <taxon>Bacillota</taxon>
        <taxon>Bacilli</taxon>
        <taxon>Bacillales</taxon>
        <taxon>Bacillaceae</taxon>
    </lineage>
</organism>
<dbReference type="RefSeq" id="WP_257822369.1">
    <property type="nucleotide sequence ID" value="NZ_JABXYM010000001.1"/>
</dbReference>
<gene>
    <name evidence="3" type="ORF">HXA33_15735</name>
</gene>
<proteinExistence type="predicted"/>
<dbReference type="InterPro" id="IPR036249">
    <property type="entry name" value="Thioredoxin-like_sf"/>
</dbReference>
<dbReference type="Pfam" id="PF13462">
    <property type="entry name" value="Thioredoxin_4"/>
    <property type="match status" value="1"/>
</dbReference>
<evidence type="ECO:0000259" key="2">
    <source>
        <dbReference type="Pfam" id="PF13462"/>
    </source>
</evidence>
<feature type="transmembrane region" description="Helical" evidence="1">
    <location>
        <begin position="9"/>
        <end position="32"/>
    </location>
</feature>
<protein>
    <submittedName>
        <fullName evidence="3">Thioredoxin domain-containing protein</fullName>
    </submittedName>
</protein>
<name>A0A9Q4B455_SALAG</name>
<sequence>MKHTFVSHLFASIVGMVAVLLIVLSFVIVVFWQTDQDEPALGEKEGEYIEPTAYQTADLIEDRLFLGEEEAENEVIFVLDYACPYCKEWVEEIYGQLKDDYIDSGDVKFYILPQVFLSKESLALTEFTEKVAQRYPEQYFDVTNKIYETFEEDHWGSDAYIESLASEFDLNEWEEIELDYDVIRRTRQVTRGLDVEVVPSIYVNGYKIEDMMDYEEIKHLLETTERAKWPSSGESCGQNDDDC</sequence>
<evidence type="ECO:0000313" key="3">
    <source>
        <dbReference type="EMBL" id="MCR6097989.1"/>
    </source>
</evidence>